<keyword evidence="10" id="KW-1185">Reference proteome</keyword>
<feature type="transmembrane region" description="Helical" evidence="6">
    <location>
        <begin position="216"/>
        <end position="234"/>
    </location>
</feature>
<keyword evidence="2 6" id="KW-0812">Transmembrane</keyword>
<feature type="region of interest" description="Disordered" evidence="7">
    <location>
        <begin position="1"/>
        <end position="36"/>
    </location>
</feature>
<feature type="transmembrane region" description="Helical" evidence="6">
    <location>
        <begin position="104"/>
        <end position="127"/>
    </location>
</feature>
<keyword evidence="3 6" id="KW-1133">Transmembrane helix</keyword>
<evidence type="ECO:0000313" key="9">
    <source>
        <dbReference type="EMBL" id="TVZ03329.1"/>
    </source>
</evidence>
<keyword evidence="6" id="KW-1003">Cell membrane</keyword>
<feature type="transmembrane region" description="Helical" evidence="6">
    <location>
        <begin position="62"/>
        <end position="92"/>
    </location>
</feature>
<dbReference type="InterPro" id="IPR000412">
    <property type="entry name" value="ABC_2_transport"/>
</dbReference>
<evidence type="ECO:0000256" key="5">
    <source>
        <dbReference type="ARBA" id="ARBA00023251"/>
    </source>
</evidence>
<feature type="transmembrane region" description="Helical" evidence="6">
    <location>
        <begin position="184"/>
        <end position="204"/>
    </location>
</feature>
<keyword evidence="4 6" id="KW-0472">Membrane</keyword>
<sequence length="297" mass="31358">MSDLPVPGGGAEAAGVARGIRPGGRPPGAPRNGSGSSSWITVVPGARGLRLIERHARFYRKLWLLVASGAAEPLFYLLSVGVGIGGLIGTVAGPGGQQVPYREFVAPGLLAVSALNGALADSTFNIYGRLKFEKLYDAVLTTPLGARDVAFAEIGWAVLRGMIYSVSFLIVMAAMGLISSPWAILAMPGAGLIAFATAAIGVFLTSFMKSWQDFDYVMLVSVPLFLFSGTFYPISVYPHVIGLIVEWTPLYQGVVILRDLVLGVPSPDLLWRAAYLLALGVVGLSLAGRRIAKLLLV</sequence>
<dbReference type="Proteomes" id="UP000460272">
    <property type="component" value="Unassembled WGS sequence"/>
</dbReference>
<dbReference type="GO" id="GO:0043190">
    <property type="term" value="C:ATP-binding cassette (ABC) transporter complex"/>
    <property type="evidence" value="ECO:0007669"/>
    <property type="project" value="InterPro"/>
</dbReference>
<dbReference type="InterPro" id="IPR013525">
    <property type="entry name" value="ABC2_TM"/>
</dbReference>
<evidence type="ECO:0000256" key="4">
    <source>
        <dbReference type="ARBA" id="ARBA00023136"/>
    </source>
</evidence>
<comment type="caution">
    <text evidence="9">The sequence shown here is derived from an EMBL/GenBank/DDBJ whole genome shotgun (WGS) entry which is preliminary data.</text>
</comment>
<proteinExistence type="inferred from homology"/>
<feature type="transmembrane region" description="Helical" evidence="6">
    <location>
        <begin position="269"/>
        <end position="287"/>
    </location>
</feature>
<evidence type="ECO:0000256" key="7">
    <source>
        <dbReference type="SAM" id="MobiDB-lite"/>
    </source>
</evidence>
<keyword evidence="6" id="KW-0813">Transport</keyword>
<accession>A0A6P2BW22</accession>
<dbReference type="PANTHER" id="PTHR43229">
    <property type="entry name" value="NODULATION PROTEIN J"/>
    <property type="match status" value="1"/>
</dbReference>
<evidence type="ECO:0000256" key="1">
    <source>
        <dbReference type="ARBA" id="ARBA00004141"/>
    </source>
</evidence>
<evidence type="ECO:0000256" key="2">
    <source>
        <dbReference type="ARBA" id="ARBA00022692"/>
    </source>
</evidence>
<dbReference type="InterPro" id="IPR051784">
    <property type="entry name" value="Nod_factor_ABC_transporter"/>
</dbReference>
<protein>
    <recommendedName>
        <fullName evidence="6">Transport permease protein</fullName>
    </recommendedName>
</protein>
<name>A0A6P2BW22_9ACTN</name>
<evidence type="ECO:0000256" key="6">
    <source>
        <dbReference type="RuleBase" id="RU361157"/>
    </source>
</evidence>
<organism evidence="9 10">
    <name type="scientific">Trebonia kvetii</name>
    <dbReference type="NCBI Taxonomy" id="2480626"/>
    <lineage>
        <taxon>Bacteria</taxon>
        <taxon>Bacillati</taxon>
        <taxon>Actinomycetota</taxon>
        <taxon>Actinomycetes</taxon>
        <taxon>Streptosporangiales</taxon>
        <taxon>Treboniaceae</taxon>
        <taxon>Trebonia</taxon>
    </lineage>
</organism>
<dbReference type="Pfam" id="PF01061">
    <property type="entry name" value="ABC2_membrane"/>
    <property type="match status" value="1"/>
</dbReference>
<dbReference type="EMBL" id="RPFW01000004">
    <property type="protein sequence ID" value="TVZ03329.1"/>
    <property type="molecule type" value="Genomic_DNA"/>
</dbReference>
<feature type="domain" description="ABC transmembrane type-2" evidence="8">
    <location>
        <begin position="64"/>
        <end position="294"/>
    </location>
</feature>
<comment type="subcellular location">
    <subcellularLocation>
        <location evidence="6">Cell membrane</location>
        <topology evidence="6">Multi-pass membrane protein</topology>
    </subcellularLocation>
    <subcellularLocation>
        <location evidence="1">Membrane</location>
        <topology evidence="1">Multi-pass membrane protein</topology>
    </subcellularLocation>
</comment>
<dbReference type="AlphaFoldDB" id="A0A6P2BW22"/>
<evidence type="ECO:0000256" key="3">
    <source>
        <dbReference type="ARBA" id="ARBA00022989"/>
    </source>
</evidence>
<dbReference type="PRINTS" id="PR00164">
    <property type="entry name" value="ABC2TRNSPORT"/>
</dbReference>
<gene>
    <name evidence="9" type="ORF">EAS64_23255</name>
</gene>
<evidence type="ECO:0000313" key="10">
    <source>
        <dbReference type="Proteomes" id="UP000460272"/>
    </source>
</evidence>
<dbReference type="PANTHER" id="PTHR43229:SF2">
    <property type="entry name" value="NODULATION PROTEIN J"/>
    <property type="match status" value="1"/>
</dbReference>
<comment type="similarity">
    <text evidence="6">Belongs to the ABC-2 integral membrane protein family.</text>
</comment>
<dbReference type="GO" id="GO:0140359">
    <property type="term" value="F:ABC-type transporter activity"/>
    <property type="evidence" value="ECO:0007669"/>
    <property type="project" value="InterPro"/>
</dbReference>
<dbReference type="OrthoDB" id="9778589at2"/>
<evidence type="ECO:0000259" key="8">
    <source>
        <dbReference type="PROSITE" id="PS51012"/>
    </source>
</evidence>
<feature type="transmembrane region" description="Helical" evidence="6">
    <location>
        <begin position="157"/>
        <end position="178"/>
    </location>
</feature>
<keyword evidence="5" id="KW-0046">Antibiotic resistance</keyword>
<reference evidence="9 10" key="1">
    <citation type="submission" date="2018-11" db="EMBL/GenBank/DDBJ databases">
        <title>Trebonia kvetii gen.nov., sp.nov., a novel acidophilic actinobacterium, and proposal of the new actinobacterial family Treboniaceae fam. nov.</title>
        <authorList>
            <person name="Rapoport D."/>
            <person name="Sagova-Mareckova M."/>
            <person name="Sedlacek I."/>
            <person name="Provaznik J."/>
            <person name="Kralova S."/>
            <person name="Pavlinic D."/>
            <person name="Benes V."/>
            <person name="Kopecky J."/>
        </authorList>
    </citation>
    <scope>NUCLEOTIDE SEQUENCE [LARGE SCALE GENOMIC DNA]</scope>
    <source>
        <strain evidence="9 10">15Tr583</strain>
    </source>
</reference>
<dbReference type="PROSITE" id="PS51012">
    <property type="entry name" value="ABC_TM2"/>
    <property type="match status" value="1"/>
</dbReference>
<dbReference type="RefSeq" id="WP_145855986.1">
    <property type="nucleotide sequence ID" value="NZ_RPFW01000004.1"/>
</dbReference>
<dbReference type="GO" id="GO:0046677">
    <property type="term" value="P:response to antibiotic"/>
    <property type="evidence" value="ECO:0007669"/>
    <property type="project" value="UniProtKB-KW"/>
</dbReference>
<dbReference type="InterPro" id="IPR047817">
    <property type="entry name" value="ABC2_TM_bact-type"/>
</dbReference>